<comment type="caution">
    <text evidence="3">The sequence shown here is derived from an EMBL/GenBank/DDBJ whole genome shotgun (WGS) entry which is preliminary data.</text>
</comment>
<protein>
    <submittedName>
        <fullName evidence="3">Replication initiation protein</fullName>
    </submittedName>
</protein>
<evidence type="ECO:0000313" key="4">
    <source>
        <dbReference type="Proteomes" id="UP000322025"/>
    </source>
</evidence>
<dbReference type="RefSeq" id="WP_150311673.1">
    <property type="nucleotide sequence ID" value="NZ_VMSO01000047.1"/>
</dbReference>
<dbReference type="OrthoDB" id="2052204at2"/>
<dbReference type="GO" id="GO:0003887">
    <property type="term" value="F:DNA-directed DNA polymerase activity"/>
    <property type="evidence" value="ECO:0007669"/>
    <property type="project" value="InterPro"/>
</dbReference>
<dbReference type="GO" id="GO:0006270">
    <property type="term" value="P:DNA replication initiation"/>
    <property type="evidence" value="ECO:0007669"/>
    <property type="project" value="InterPro"/>
</dbReference>
<evidence type="ECO:0000313" key="3">
    <source>
        <dbReference type="EMBL" id="KAA8500118.1"/>
    </source>
</evidence>
<gene>
    <name evidence="3" type="ORF">FNY66_15270</name>
</gene>
<dbReference type="InterPro" id="IPR036390">
    <property type="entry name" value="WH_DNA-bd_sf"/>
</dbReference>
<dbReference type="SUPFAM" id="SSF46785">
    <property type="entry name" value="Winged helix' DNA-binding domain"/>
    <property type="match status" value="2"/>
</dbReference>
<dbReference type="Proteomes" id="UP000322025">
    <property type="component" value="Unassembled WGS sequence"/>
</dbReference>
<dbReference type="Gene3D" id="1.10.10.10">
    <property type="entry name" value="Winged helix-like DNA-binding domain superfamily/Winged helix DNA-binding domain"/>
    <property type="match status" value="2"/>
</dbReference>
<organism evidence="3 4">
    <name type="scientific">Mediterraneibacter catenae</name>
    <dbReference type="NCBI Taxonomy" id="2594882"/>
    <lineage>
        <taxon>Bacteria</taxon>
        <taxon>Bacillati</taxon>
        <taxon>Bacillota</taxon>
        <taxon>Clostridia</taxon>
        <taxon>Lachnospirales</taxon>
        <taxon>Lachnospiraceae</taxon>
        <taxon>Mediterraneibacter</taxon>
    </lineage>
</organism>
<keyword evidence="4" id="KW-1185">Reference proteome</keyword>
<reference evidence="3" key="1">
    <citation type="submission" date="2019-07" db="EMBL/GenBank/DDBJ databases">
        <authorList>
            <person name="Wongkuna S."/>
            <person name="Scaria J."/>
        </authorList>
    </citation>
    <scope>NUCLEOTIDE SEQUENCE [LARGE SCALE GENOMIC DNA]</scope>
    <source>
        <strain evidence="3">SW178</strain>
    </source>
</reference>
<dbReference type="InterPro" id="IPR000525">
    <property type="entry name" value="Initiator_Rep_WH1"/>
</dbReference>
<proteinExistence type="inferred from homology"/>
<name>A0A5M9HTX1_9FIRM</name>
<accession>A0A5M9HTX1</accession>
<dbReference type="InterPro" id="IPR036388">
    <property type="entry name" value="WH-like_DNA-bd_sf"/>
</dbReference>
<evidence type="ECO:0000256" key="1">
    <source>
        <dbReference type="ARBA" id="ARBA00038283"/>
    </source>
</evidence>
<sequence length="263" mass="30250">MTRELDERGSVRAITSNLFITAGGLSGTSLKARKLLYIAIAQCRKGDKQFYEYEISVQEFARLMDIDPSNLYQEADKITDELMRGYITISDRSGDFEKYSLFSKCEYKAGSMLKFKLNNDMTDLLLALKGNFTQPLLSDFLHMNSPYSMAIWHLMQREMKSRKPGLTDEIEFDLSLCELREVTGTENKLKQLCEFKRRVLDKALREINDNCGVEITYENIKSGRSVTGFHFRAISPYHVDISTLPPEVLEKAEQIKHRISGNR</sequence>
<dbReference type="Pfam" id="PF01051">
    <property type="entry name" value="Rep3_N"/>
    <property type="match status" value="1"/>
</dbReference>
<feature type="domain" description="Initiator Rep protein WH1" evidence="2">
    <location>
        <begin position="16"/>
        <end position="155"/>
    </location>
</feature>
<evidence type="ECO:0000259" key="2">
    <source>
        <dbReference type="Pfam" id="PF01051"/>
    </source>
</evidence>
<comment type="similarity">
    <text evidence="1">Belongs to the initiator RepB protein family.</text>
</comment>
<dbReference type="Pfam" id="PF21205">
    <property type="entry name" value="Rep3_C"/>
    <property type="match status" value="1"/>
</dbReference>
<dbReference type="EMBL" id="VMSO01000047">
    <property type="protein sequence ID" value="KAA8500118.1"/>
    <property type="molecule type" value="Genomic_DNA"/>
</dbReference>
<dbReference type="AlphaFoldDB" id="A0A5M9HTX1"/>